<dbReference type="EC" id="3.4.24.-" evidence="2"/>
<dbReference type="PANTHER" id="PTHR10127">
    <property type="entry name" value="DISCOIDIN, CUB, EGF, LAMININ , AND ZINC METALLOPROTEASE DOMAIN CONTAINING"/>
    <property type="match status" value="1"/>
</dbReference>
<dbReference type="GO" id="GO:0004222">
    <property type="term" value="F:metalloendopeptidase activity"/>
    <property type="evidence" value="ECO:0007669"/>
    <property type="project" value="UniProtKB-UniRule"/>
</dbReference>
<comment type="caution">
    <text evidence="1">Lacks conserved residue(s) required for the propagation of feature annotation.</text>
</comment>
<name>A0AAD5PWM8_9CRUS</name>
<keyword evidence="5" id="KW-1185">Reference proteome</keyword>
<feature type="binding site" evidence="1">
    <location>
        <position position="187"/>
    </location>
    <ligand>
        <name>Zn(2+)</name>
        <dbReference type="ChEBI" id="CHEBI:29105"/>
        <note>catalytic</note>
    </ligand>
</feature>
<dbReference type="InterPro" id="IPR001506">
    <property type="entry name" value="Peptidase_M12A"/>
</dbReference>
<dbReference type="InterPro" id="IPR006026">
    <property type="entry name" value="Peptidase_Metallo"/>
</dbReference>
<dbReference type="InterPro" id="IPR034035">
    <property type="entry name" value="Astacin-like_dom"/>
</dbReference>
<feature type="binding site" evidence="1">
    <location>
        <position position="191"/>
    </location>
    <ligand>
        <name>Zn(2+)</name>
        <dbReference type="ChEBI" id="CHEBI:29105"/>
        <note>catalytic</note>
    </ligand>
</feature>
<protein>
    <recommendedName>
        <fullName evidence="2">Metalloendopeptidase</fullName>
        <ecNumber evidence="2">3.4.24.-</ecNumber>
    </recommendedName>
</protein>
<feature type="binding site" evidence="1">
    <location>
        <position position="197"/>
    </location>
    <ligand>
        <name>Zn(2+)</name>
        <dbReference type="ChEBI" id="CHEBI:29105"/>
        <note>catalytic</note>
    </ligand>
</feature>
<dbReference type="Gene3D" id="3.40.390.10">
    <property type="entry name" value="Collagenase (Catalytic Domain)"/>
    <property type="match status" value="1"/>
</dbReference>
<dbReference type="GO" id="GO:0008270">
    <property type="term" value="F:zinc ion binding"/>
    <property type="evidence" value="ECO:0007669"/>
    <property type="project" value="UniProtKB-UniRule"/>
</dbReference>
<dbReference type="SUPFAM" id="SSF55486">
    <property type="entry name" value="Metalloproteases ('zincins'), catalytic domain"/>
    <property type="match status" value="1"/>
</dbReference>
<reference evidence="4 5" key="1">
    <citation type="submission" date="2022-05" db="EMBL/GenBank/DDBJ databases">
        <title>A multi-omics perspective on studying reproductive biology in Daphnia sinensis.</title>
        <authorList>
            <person name="Jia J."/>
        </authorList>
    </citation>
    <scope>NUCLEOTIDE SEQUENCE [LARGE SCALE GENOMIC DNA]</scope>
    <source>
        <strain evidence="4 5">WSL</strain>
    </source>
</reference>
<keyword evidence="1 2" id="KW-0482">Metalloprotease</keyword>
<keyword evidence="1 2" id="KW-0645">Protease</keyword>
<dbReference type="Pfam" id="PF01400">
    <property type="entry name" value="Astacin"/>
    <property type="match status" value="1"/>
</dbReference>
<keyword evidence="1 2" id="KW-0862">Zinc</keyword>
<dbReference type="CDD" id="cd04280">
    <property type="entry name" value="ZnMc_astacin_like"/>
    <property type="match status" value="1"/>
</dbReference>
<dbReference type="EMBL" id="WJBH02000005">
    <property type="protein sequence ID" value="KAI9558060.1"/>
    <property type="molecule type" value="Genomic_DNA"/>
</dbReference>
<dbReference type="Proteomes" id="UP000820818">
    <property type="component" value="Linkage Group LG5"/>
</dbReference>
<dbReference type="FunFam" id="3.40.390.10:FF:000066">
    <property type="entry name" value="Metalloendopeptidase"/>
    <property type="match status" value="1"/>
</dbReference>
<evidence type="ECO:0000256" key="2">
    <source>
        <dbReference type="RuleBase" id="RU361183"/>
    </source>
</evidence>
<dbReference type="SMART" id="SM00235">
    <property type="entry name" value="ZnMc"/>
    <property type="match status" value="1"/>
</dbReference>
<organism evidence="4 5">
    <name type="scientific">Daphnia sinensis</name>
    <dbReference type="NCBI Taxonomy" id="1820382"/>
    <lineage>
        <taxon>Eukaryota</taxon>
        <taxon>Metazoa</taxon>
        <taxon>Ecdysozoa</taxon>
        <taxon>Arthropoda</taxon>
        <taxon>Crustacea</taxon>
        <taxon>Branchiopoda</taxon>
        <taxon>Diplostraca</taxon>
        <taxon>Cladocera</taxon>
        <taxon>Anomopoda</taxon>
        <taxon>Daphniidae</taxon>
        <taxon>Daphnia</taxon>
        <taxon>Daphnia similis group</taxon>
    </lineage>
</organism>
<comment type="caution">
    <text evidence="4">The sequence shown here is derived from an EMBL/GenBank/DDBJ whole genome shotgun (WGS) entry which is preliminary data.</text>
</comment>
<dbReference type="AlphaFoldDB" id="A0AAD5PWM8"/>
<feature type="active site" evidence="1">
    <location>
        <position position="188"/>
    </location>
</feature>
<dbReference type="PRINTS" id="PR00480">
    <property type="entry name" value="ASTACIN"/>
</dbReference>
<gene>
    <name evidence="4" type="ORF">GHT06_014813</name>
</gene>
<feature type="domain" description="Peptidase M12A" evidence="3">
    <location>
        <begin position="93"/>
        <end position="290"/>
    </location>
</feature>
<evidence type="ECO:0000313" key="4">
    <source>
        <dbReference type="EMBL" id="KAI9558060.1"/>
    </source>
</evidence>
<evidence type="ECO:0000256" key="1">
    <source>
        <dbReference type="PROSITE-ProRule" id="PRU01211"/>
    </source>
</evidence>
<keyword evidence="1 2" id="KW-0479">Metal-binding</keyword>
<sequence>MVHKLLIPVVICVGVFGGGFVAGMPASTNEYFPIRPPRPPLDNFVAGDPLTEEEFHSDISSKSGEMELDHSSLWDNQHPELHEGDVMLTSAKNAILGTVGLWPNATIPYVISSNYTSAQRQVIASVMNTYRNKTCLRFVPRTTQANYIRIKKSGQGCWSYVGRIGGAQDVSLDDGCIASWAPGVVIHELMHTAGFWHEHMRPDRDKYVSINLNNVRQQYRGNFNKMSTTQVTTLGLGYDYGSVMHYPAGAFAIDRSIPVIKALIGSPTLGQRKGFSTLDLQKLRKLYNCKTCYFFYDGHDAFMGIDIWHSIHLFCLA</sequence>
<evidence type="ECO:0000313" key="5">
    <source>
        <dbReference type="Proteomes" id="UP000820818"/>
    </source>
</evidence>
<dbReference type="PROSITE" id="PS51864">
    <property type="entry name" value="ASTACIN"/>
    <property type="match status" value="1"/>
</dbReference>
<evidence type="ECO:0000259" key="3">
    <source>
        <dbReference type="PROSITE" id="PS51864"/>
    </source>
</evidence>
<keyword evidence="1 2" id="KW-0378">Hydrolase</keyword>
<dbReference type="GO" id="GO:0006508">
    <property type="term" value="P:proteolysis"/>
    <property type="evidence" value="ECO:0007669"/>
    <property type="project" value="UniProtKB-KW"/>
</dbReference>
<comment type="cofactor">
    <cofactor evidence="1 2">
        <name>Zn(2+)</name>
        <dbReference type="ChEBI" id="CHEBI:29105"/>
    </cofactor>
    <text evidence="1 2">Binds 1 zinc ion per subunit.</text>
</comment>
<dbReference type="PANTHER" id="PTHR10127:SF883">
    <property type="entry name" value="ZINC METALLOPROTEINASE NAS-8"/>
    <property type="match status" value="1"/>
</dbReference>
<proteinExistence type="predicted"/>
<dbReference type="InterPro" id="IPR024079">
    <property type="entry name" value="MetalloPept_cat_dom_sf"/>
</dbReference>
<accession>A0AAD5PWM8</accession>